<dbReference type="InterPro" id="IPR036648">
    <property type="entry name" value="CN_Hdrase_a/SCN_Hdrase_g_sf"/>
</dbReference>
<dbReference type="Pfam" id="PF02979">
    <property type="entry name" value="NHase_alpha"/>
    <property type="match status" value="1"/>
</dbReference>
<comment type="caution">
    <text evidence="3">The sequence shown here is derived from an EMBL/GenBank/DDBJ whole genome shotgun (WGS) entry which is preliminary data.</text>
</comment>
<evidence type="ECO:0000313" key="4">
    <source>
        <dbReference type="Proteomes" id="UP000665561"/>
    </source>
</evidence>
<accession>A0ABW9XKN7</accession>
<dbReference type="NCBIfam" id="TIGR03793">
    <property type="entry name" value="leader_NHLP"/>
    <property type="match status" value="1"/>
</dbReference>
<evidence type="ECO:0000259" key="2">
    <source>
        <dbReference type="Pfam" id="PF02979"/>
    </source>
</evidence>
<keyword evidence="1" id="KW-0479">Metal-binding</keyword>
<proteinExistence type="predicted"/>
<evidence type="ECO:0000313" key="3">
    <source>
        <dbReference type="EMBL" id="NBD23121.1"/>
    </source>
</evidence>
<dbReference type="SUPFAM" id="SSF56209">
    <property type="entry name" value="Nitrile hydratase alpha chain"/>
    <property type="match status" value="1"/>
</dbReference>
<reference evidence="3 4" key="1">
    <citation type="submission" date="2020-01" db="EMBL/GenBank/DDBJ databases">
        <title>Paenibacillus soybeanensis sp. nov. isolated from the nodules of soybean (Glycine max(L.) Merr).</title>
        <authorList>
            <person name="Wang H."/>
        </authorList>
    </citation>
    <scope>NUCLEOTIDE SEQUENCE [LARGE SCALE GENOMIC DNA]</scope>
    <source>
        <strain evidence="3 4">T1</strain>
    </source>
</reference>
<dbReference type="EMBL" id="JAAAMV010000002">
    <property type="protein sequence ID" value="NBD23121.1"/>
    <property type="molecule type" value="Genomic_DNA"/>
</dbReference>
<organism evidence="3 4">
    <name type="scientific">Paenibacillus glycinis</name>
    <dbReference type="NCBI Taxonomy" id="2697035"/>
    <lineage>
        <taxon>Bacteria</taxon>
        <taxon>Bacillati</taxon>
        <taxon>Bacillota</taxon>
        <taxon>Bacilli</taxon>
        <taxon>Bacillales</taxon>
        <taxon>Paenibacillaceae</taxon>
        <taxon>Paenibacillus</taxon>
    </lineage>
</organism>
<keyword evidence="4" id="KW-1185">Reference proteome</keyword>
<dbReference type="Proteomes" id="UP000665561">
    <property type="component" value="Unassembled WGS sequence"/>
</dbReference>
<dbReference type="RefSeq" id="WP_161741561.1">
    <property type="nucleotide sequence ID" value="NZ_JAAAMV010000002.1"/>
</dbReference>
<evidence type="ECO:0000256" key="1">
    <source>
        <dbReference type="ARBA" id="ARBA00022723"/>
    </source>
</evidence>
<gene>
    <name evidence="3" type="ORF">GT019_04490</name>
</gene>
<protein>
    <submittedName>
        <fullName evidence="3">NHLP leader peptide family natural product</fullName>
    </submittedName>
</protein>
<dbReference type="Gene3D" id="3.90.330.10">
    <property type="entry name" value="Nitrile hydratase alpha /Thiocyanate hydrolase gamma"/>
    <property type="match status" value="2"/>
</dbReference>
<sequence>MSKQELSKQIIEKAWSDEAFKAKLLADPKEALKEAFNLTIPTDVELIVVEETSTKLALVIPQHPSDDAKTVEPVGDTW</sequence>
<dbReference type="InterPro" id="IPR004232">
    <property type="entry name" value="CN_Hdrtase_a/SCN_Hdrlase_g"/>
</dbReference>
<feature type="domain" description="Nitrile hydratase alpha/Thiocyanate hydrolase gamma" evidence="2">
    <location>
        <begin position="7"/>
        <end position="60"/>
    </location>
</feature>
<name>A0ABW9XKN7_9BACL</name>
<dbReference type="InterPro" id="IPR022513">
    <property type="entry name" value="TOMM_pelo"/>
</dbReference>